<reference evidence="2 3" key="1">
    <citation type="submission" date="2020-12" db="EMBL/GenBank/DDBJ databases">
        <authorList>
            <person name="Zhou J."/>
        </authorList>
    </citation>
    <scope>NUCLEOTIDE SEQUENCE [LARGE SCALE GENOMIC DNA]</scope>
    <source>
        <strain evidence="2 3">CCUG 61299</strain>
    </source>
</reference>
<dbReference type="EMBL" id="CP066802">
    <property type="protein sequence ID" value="QQM66824.1"/>
    <property type="molecule type" value="Genomic_DNA"/>
</dbReference>
<organism evidence="2 3">
    <name type="scientific">Actinomyces weissii</name>
    <dbReference type="NCBI Taxonomy" id="675090"/>
    <lineage>
        <taxon>Bacteria</taxon>
        <taxon>Bacillati</taxon>
        <taxon>Actinomycetota</taxon>
        <taxon>Actinomycetes</taxon>
        <taxon>Actinomycetales</taxon>
        <taxon>Actinomycetaceae</taxon>
        <taxon>Actinomyces</taxon>
    </lineage>
</organism>
<dbReference type="KEGG" id="awe:JG540_07025"/>
<keyword evidence="1" id="KW-0732">Signal</keyword>
<name>A0A7T7S1W8_9ACTO</name>
<feature type="signal peptide" evidence="1">
    <location>
        <begin position="1"/>
        <end position="33"/>
    </location>
</feature>
<evidence type="ECO:0000313" key="2">
    <source>
        <dbReference type="EMBL" id="QQM66824.1"/>
    </source>
</evidence>
<dbReference type="AlphaFoldDB" id="A0A7T7S1W8"/>
<keyword evidence="3" id="KW-1185">Reference proteome</keyword>
<gene>
    <name evidence="2" type="ORF">JG540_07025</name>
</gene>
<protein>
    <submittedName>
        <fullName evidence="2">Uncharacterized protein</fullName>
    </submittedName>
</protein>
<sequence>MLSVSPRARSYRQELAFILVALMALWTSAPATAAETERSVADSYTAVNEYITDEGFLLNDALLDTRIAEKTAIEFAVGYYIGGGHVVTSNSRSAITPSQELALDAYKDQLSRIPVERGSYVGRTGARAFWPTVYLNSCQASVLNNLLNAGAGVAGVAGLLTGWTGIGAVGASAIASALVITGGIYGLCNSWGRGIKVYVTPAAVPVCWAQ</sequence>
<proteinExistence type="predicted"/>
<feature type="chain" id="PRO_5032806605" evidence="1">
    <location>
        <begin position="34"/>
        <end position="210"/>
    </location>
</feature>
<evidence type="ECO:0000313" key="3">
    <source>
        <dbReference type="Proteomes" id="UP000595895"/>
    </source>
</evidence>
<dbReference type="RefSeq" id="WP_200274919.1">
    <property type="nucleotide sequence ID" value="NZ_CP066802.1"/>
</dbReference>
<evidence type="ECO:0000256" key="1">
    <source>
        <dbReference type="SAM" id="SignalP"/>
    </source>
</evidence>
<dbReference type="Proteomes" id="UP000595895">
    <property type="component" value="Chromosome"/>
</dbReference>
<accession>A0A7T7S1W8</accession>